<evidence type="ECO:0000256" key="1">
    <source>
        <dbReference type="SAM" id="Phobius"/>
    </source>
</evidence>
<dbReference type="InterPro" id="IPR021994">
    <property type="entry name" value="DUF3592"/>
</dbReference>
<accession>A0A1A9A3X2</accession>
<protein>
    <recommendedName>
        <fullName evidence="2">DUF3592 domain-containing protein</fullName>
    </recommendedName>
</protein>
<keyword evidence="1" id="KW-1133">Transmembrane helix</keyword>
<dbReference type="RefSeq" id="WP_091197783.1">
    <property type="nucleotide sequence ID" value="NZ_LT594324.1"/>
</dbReference>
<evidence type="ECO:0000313" key="4">
    <source>
        <dbReference type="Proteomes" id="UP000198765"/>
    </source>
</evidence>
<dbReference type="Pfam" id="PF12158">
    <property type="entry name" value="DUF3592"/>
    <property type="match status" value="1"/>
</dbReference>
<organism evidence="3 4">
    <name type="scientific">Micromonospora narathiwatensis</name>
    <dbReference type="NCBI Taxonomy" id="299146"/>
    <lineage>
        <taxon>Bacteria</taxon>
        <taxon>Bacillati</taxon>
        <taxon>Actinomycetota</taxon>
        <taxon>Actinomycetes</taxon>
        <taxon>Micromonosporales</taxon>
        <taxon>Micromonosporaceae</taxon>
        <taxon>Micromonospora</taxon>
    </lineage>
</organism>
<keyword evidence="4" id="KW-1185">Reference proteome</keyword>
<dbReference type="Proteomes" id="UP000198765">
    <property type="component" value="Chromosome I"/>
</dbReference>
<dbReference type="EMBL" id="LT594324">
    <property type="protein sequence ID" value="SBT50872.1"/>
    <property type="molecule type" value="Genomic_DNA"/>
</dbReference>
<evidence type="ECO:0000313" key="3">
    <source>
        <dbReference type="EMBL" id="SBT50872.1"/>
    </source>
</evidence>
<dbReference type="PATRIC" id="fig|299146.4.peg.3998"/>
<dbReference type="OrthoDB" id="4212335at2"/>
<evidence type="ECO:0000259" key="2">
    <source>
        <dbReference type="Pfam" id="PF12158"/>
    </source>
</evidence>
<sequence length="140" mass="15044">MAMPLLLLLVMSGLGLVGIGYGTVRFWRDRRLLRAGHRVPGEVVDLLVNKVKSGEIYTPVVRFHTADGTPVTSSPGRWRQAPFTPDGKPVTVVYDPSRPSRVLVVPDGGTGTQSVVIPFVTLLAVSAAVAIGGVYVFRTF</sequence>
<reference evidence="3 4" key="1">
    <citation type="submission" date="2016-06" db="EMBL/GenBank/DDBJ databases">
        <authorList>
            <person name="Kjaerup R.B."/>
            <person name="Dalgaard T.S."/>
            <person name="Juul-Madsen H.R."/>
        </authorList>
    </citation>
    <scope>NUCLEOTIDE SEQUENCE [LARGE SCALE GENOMIC DNA]</scope>
    <source>
        <strain evidence="3 4">DSM 45248</strain>
    </source>
</reference>
<name>A0A1A9A3X2_9ACTN</name>
<dbReference type="AlphaFoldDB" id="A0A1A9A3X2"/>
<keyword evidence="1" id="KW-0812">Transmembrane</keyword>
<proteinExistence type="predicted"/>
<gene>
    <name evidence="3" type="ORF">GA0070621_3860</name>
</gene>
<feature type="domain" description="DUF3592" evidence="2">
    <location>
        <begin position="39"/>
        <end position="108"/>
    </location>
</feature>
<feature type="transmembrane region" description="Helical" evidence="1">
    <location>
        <begin position="115"/>
        <end position="137"/>
    </location>
</feature>
<keyword evidence="1" id="KW-0472">Membrane</keyword>